<protein>
    <submittedName>
        <fullName evidence="1">Uncharacterized protein</fullName>
    </submittedName>
</protein>
<reference evidence="1" key="2">
    <citation type="submission" date="2015-06" db="UniProtKB">
        <authorList>
            <consortium name="EnsemblProtists"/>
        </authorList>
    </citation>
    <scope>IDENTIFICATION</scope>
    <source>
        <strain evidence="1">Emoy2</strain>
    </source>
</reference>
<evidence type="ECO:0000313" key="2">
    <source>
        <dbReference type="Proteomes" id="UP000011713"/>
    </source>
</evidence>
<dbReference type="Proteomes" id="UP000011713">
    <property type="component" value="Unassembled WGS sequence"/>
</dbReference>
<dbReference type="EMBL" id="JH598269">
    <property type="status" value="NOT_ANNOTATED_CDS"/>
    <property type="molecule type" value="Genomic_DNA"/>
</dbReference>
<reference evidence="2" key="1">
    <citation type="journal article" date="2010" name="Science">
        <title>Signatures of adaptation to obligate biotrophy in the Hyaloperonospora arabidopsidis genome.</title>
        <authorList>
            <person name="Baxter L."/>
            <person name="Tripathy S."/>
            <person name="Ishaque N."/>
            <person name="Boot N."/>
            <person name="Cabral A."/>
            <person name="Kemen E."/>
            <person name="Thines M."/>
            <person name="Ah-Fong A."/>
            <person name="Anderson R."/>
            <person name="Badejoko W."/>
            <person name="Bittner-Eddy P."/>
            <person name="Boore J.L."/>
            <person name="Chibucos M.C."/>
            <person name="Coates M."/>
            <person name="Dehal P."/>
            <person name="Delehaunty K."/>
            <person name="Dong S."/>
            <person name="Downton P."/>
            <person name="Dumas B."/>
            <person name="Fabro G."/>
            <person name="Fronick C."/>
            <person name="Fuerstenberg S.I."/>
            <person name="Fulton L."/>
            <person name="Gaulin E."/>
            <person name="Govers F."/>
            <person name="Hughes L."/>
            <person name="Humphray S."/>
            <person name="Jiang R.H."/>
            <person name="Judelson H."/>
            <person name="Kamoun S."/>
            <person name="Kyung K."/>
            <person name="Meijer H."/>
            <person name="Minx P."/>
            <person name="Morris P."/>
            <person name="Nelson J."/>
            <person name="Phuntumart V."/>
            <person name="Qutob D."/>
            <person name="Rehmany A."/>
            <person name="Rougon-Cardoso A."/>
            <person name="Ryden P."/>
            <person name="Torto-Alalibo T."/>
            <person name="Studholme D."/>
            <person name="Wang Y."/>
            <person name="Win J."/>
            <person name="Wood J."/>
            <person name="Clifton S.W."/>
            <person name="Rogers J."/>
            <person name="Van den Ackerveken G."/>
            <person name="Jones J.D."/>
            <person name="McDowell J.M."/>
            <person name="Beynon J."/>
            <person name="Tyler B.M."/>
        </authorList>
    </citation>
    <scope>NUCLEOTIDE SEQUENCE [LARGE SCALE GENOMIC DNA]</scope>
    <source>
        <strain evidence="2">Emoy2</strain>
    </source>
</reference>
<proteinExistence type="predicted"/>
<dbReference type="AlphaFoldDB" id="M4BHV2"/>
<sequence length="51" mass="5995">MKDVVAFVVQHVHVERVLWSLDGLQSATRFNGEPEQHTGQPVWSYYHRQQC</sequence>
<evidence type="ECO:0000313" key="1">
    <source>
        <dbReference type="EnsemblProtists" id="HpaP805978"/>
    </source>
</evidence>
<dbReference type="InParanoid" id="M4BHV2"/>
<organism evidence="1 2">
    <name type="scientific">Hyaloperonospora arabidopsidis (strain Emoy2)</name>
    <name type="common">Downy mildew agent</name>
    <name type="synonym">Peronospora arabidopsidis</name>
    <dbReference type="NCBI Taxonomy" id="559515"/>
    <lineage>
        <taxon>Eukaryota</taxon>
        <taxon>Sar</taxon>
        <taxon>Stramenopiles</taxon>
        <taxon>Oomycota</taxon>
        <taxon>Peronosporomycetes</taxon>
        <taxon>Peronosporales</taxon>
        <taxon>Peronosporaceae</taxon>
        <taxon>Hyaloperonospora</taxon>
    </lineage>
</organism>
<name>M4BHV2_HYAAE</name>
<accession>M4BHV2</accession>
<dbReference type="EnsemblProtists" id="HpaT805978">
    <property type="protein sequence ID" value="HpaP805978"/>
    <property type="gene ID" value="HpaG805978"/>
</dbReference>
<dbReference type="VEuPathDB" id="FungiDB:HpaG805978"/>
<dbReference type="HOGENOM" id="CLU_3110487_0_0_1"/>
<keyword evidence="2" id="KW-1185">Reference proteome</keyword>